<keyword evidence="4" id="KW-1185">Reference proteome</keyword>
<dbReference type="OrthoDB" id="5596713at2759"/>
<dbReference type="InterPro" id="IPR036322">
    <property type="entry name" value="WD40_repeat_dom_sf"/>
</dbReference>
<dbReference type="InterPro" id="IPR001680">
    <property type="entry name" value="WD40_rpt"/>
</dbReference>
<dbReference type="SUPFAM" id="SSF50978">
    <property type="entry name" value="WD40 repeat-like"/>
    <property type="match status" value="1"/>
</dbReference>
<feature type="compositionally biased region" description="Polar residues" evidence="2">
    <location>
        <begin position="108"/>
        <end position="134"/>
    </location>
</feature>
<feature type="compositionally biased region" description="Low complexity" evidence="2">
    <location>
        <begin position="216"/>
        <end position="226"/>
    </location>
</feature>
<feature type="compositionally biased region" description="Low complexity" evidence="2">
    <location>
        <begin position="315"/>
        <end position="355"/>
    </location>
</feature>
<feature type="compositionally biased region" description="Low complexity" evidence="2">
    <location>
        <begin position="65"/>
        <end position="78"/>
    </location>
</feature>
<dbReference type="EMBL" id="LSSN01000451">
    <property type="protein sequence ID" value="OMJ23907.1"/>
    <property type="molecule type" value="Genomic_DNA"/>
</dbReference>
<evidence type="ECO:0000256" key="1">
    <source>
        <dbReference type="PROSITE-ProRule" id="PRU00221"/>
    </source>
</evidence>
<dbReference type="Pfam" id="PF00400">
    <property type="entry name" value="WD40"/>
    <property type="match status" value="1"/>
</dbReference>
<organism evidence="3 4">
    <name type="scientific">Smittium culicis</name>
    <dbReference type="NCBI Taxonomy" id="133412"/>
    <lineage>
        <taxon>Eukaryota</taxon>
        <taxon>Fungi</taxon>
        <taxon>Fungi incertae sedis</taxon>
        <taxon>Zoopagomycota</taxon>
        <taxon>Kickxellomycotina</taxon>
        <taxon>Harpellomycetes</taxon>
        <taxon>Harpellales</taxon>
        <taxon>Legeriomycetaceae</taxon>
        <taxon>Smittium</taxon>
    </lineage>
</organism>
<dbReference type="Gene3D" id="2.130.10.10">
    <property type="entry name" value="YVTN repeat-like/Quinoprotein amine dehydrogenase"/>
    <property type="match status" value="1"/>
</dbReference>
<dbReference type="PROSITE" id="PS50294">
    <property type="entry name" value="WD_REPEATS_REGION"/>
    <property type="match status" value="1"/>
</dbReference>
<reference evidence="3 4" key="1">
    <citation type="submission" date="2017-01" db="EMBL/GenBank/DDBJ databases">
        <authorList>
            <person name="Mah S.A."/>
            <person name="Swanson W.J."/>
            <person name="Moy G.W."/>
            <person name="Vacquier V.D."/>
        </authorList>
    </citation>
    <scope>NUCLEOTIDE SEQUENCE [LARGE SCALE GENOMIC DNA]</scope>
    <source>
        <strain evidence="3 4">GSMNP</strain>
    </source>
</reference>
<name>A0A1R1YAE9_9FUNG</name>
<feature type="compositionally biased region" description="Low complexity" evidence="2">
    <location>
        <begin position="37"/>
        <end position="46"/>
    </location>
</feature>
<accession>A0A1R1YAE9</accession>
<dbReference type="Proteomes" id="UP000187283">
    <property type="component" value="Unassembled WGS sequence"/>
</dbReference>
<evidence type="ECO:0000313" key="3">
    <source>
        <dbReference type="EMBL" id="OMJ23907.1"/>
    </source>
</evidence>
<gene>
    <name evidence="3" type="ORF">AYI70_g1941</name>
</gene>
<evidence type="ECO:0000313" key="4">
    <source>
        <dbReference type="Proteomes" id="UP000187283"/>
    </source>
</evidence>
<keyword evidence="1" id="KW-0853">WD repeat</keyword>
<dbReference type="STRING" id="133412.A0A1R1YAE9"/>
<feature type="repeat" description="WD" evidence="1">
    <location>
        <begin position="383"/>
        <end position="407"/>
    </location>
</feature>
<feature type="compositionally biased region" description="Low complexity" evidence="2">
    <location>
        <begin position="135"/>
        <end position="150"/>
    </location>
</feature>
<feature type="region of interest" description="Disordered" evidence="2">
    <location>
        <begin position="1"/>
        <end position="371"/>
    </location>
</feature>
<evidence type="ECO:0000256" key="2">
    <source>
        <dbReference type="SAM" id="MobiDB-lite"/>
    </source>
</evidence>
<dbReference type="PROSITE" id="PS50082">
    <property type="entry name" value="WD_REPEATS_2"/>
    <property type="match status" value="1"/>
</dbReference>
<comment type="caution">
    <text evidence="3">The sequence shown here is derived from an EMBL/GenBank/DDBJ whole genome shotgun (WGS) entry which is preliminary data.</text>
</comment>
<sequence length="407" mass="43637">MSTLEPPKRQHSGKRPRFASPEEYAKSMSAANSIQNSSDSSASSDSSRSDHSRKRKKKSYDHLFKSTSGKSFSKYSSDSDSDSSQDSDSAASSDEENLSAKKLYPQPQRISSNTIPDLATNTVPDLATNTVPDLTNNTTPTSNPASSPAPKTQDPIQEKKFRPSSLAPSKDVISTPVNSSEIPKKGPEIENKVNLRPPSGKTIKSIKKPKVALNFSGGSSDSSSDSDSNDDYASDQNPAPTNSHYTAKPGLGKNYKLAANLSSGRNSDDSSDEEQQSLQNHNVNKFTPLKSETSENISSNLSNSTTSGLKKEAVNNSNSSSINNSNNNNFSTNNLNSNNSSISSNINNNNNNNSIAKPSDPSVNPPNNIQINENPNYTLKYSLVGHKKGVSSIKFSPDGKYLASACK</sequence>
<dbReference type="InterPro" id="IPR015943">
    <property type="entry name" value="WD40/YVTN_repeat-like_dom_sf"/>
</dbReference>
<dbReference type="AlphaFoldDB" id="A0A1R1YAE9"/>
<proteinExistence type="predicted"/>
<feature type="compositionally biased region" description="Basic and acidic residues" evidence="2">
    <location>
        <begin position="182"/>
        <end position="193"/>
    </location>
</feature>
<protein>
    <submittedName>
        <fullName evidence="3">Uncharacterized protein</fullName>
    </submittedName>
</protein>
<feature type="compositionally biased region" description="Low complexity" evidence="2">
    <location>
        <begin position="294"/>
        <end position="307"/>
    </location>
</feature>
<feature type="compositionally biased region" description="Polar residues" evidence="2">
    <location>
        <begin position="236"/>
        <end position="245"/>
    </location>
</feature>